<reference evidence="2 3" key="1">
    <citation type="submission" date="2019-05" db="EMBL/GenBank/DDBJ databases">
        <title>Another draft genome of Portunus trituberculatus and its Hox gene families provides insights of decapod evolution.</title>
        <authorList>
            <person name="Jeong J.-H."/>
            <person name="Song I."/>
            <person name="Kim S."/>
            <person name="Choi T."/>
            <person name="Kim D."/>
            <person name="Ryu S."/>
            <person name="Kim W."/>
        </authorList>
    </citation>
    <scope>NUCLEOTIDE SEQUENCE [LARGE SCALE GENOMIC DNA]</scope>
    <source>
        <tissue evidence="2">Muscle</tissue>
    </source>
</reference>
<evidence type="ECO:0000313" key="2">
    <source>
        <dbReference type="EMBL" id="MPC24978.1"/>
    </source>
</evidence>
<organism evidence="2 3">
    <name type="scientific">Portunus trituberculatus</name>
    <name type="common">Swimming crab</name>
    <name type="synonym">Neptunus trituberculatus</name>
    <dbReference type="NCBI Taxonomy" id="210409"/>
    <lineage>
        <taxon>Eukaryota</taxon>
        <taxon>Metazoa</taxon>
        <taxon>Ecdysozoa</taxon>
        <taxon>Arthropoda</taxon>
        <taxon>Crustacea</taxon>
        <taxon>Multicrustacea</taxon>
        <taxon>Malacostraca</taxon>
        <taxon>Eumalacostraca</taxon>
        <taxon>Eucarida</taxon>
        <taxon>Decapoda</taxon>
        <taxon>Pleocyemata</taxon>
        <taxon>Brachyura</taxon>
        <taxon>Eubrachyura</taxon>
        <taxon>Portunoidea</taxon>
        <taxon>Portunidae</taxon>
        <taxon>Portuninae</taxon>
        <taxon>Portunus</taxon>
    </lineage>
</organism>
<dbReference type="EMBL" id="VSRR010001398">
    <property type="protein sequence ID" value="MPC24978.1"/>
    <property type="molecule type" value="Genomic_DNA"/>
</dbReference>
<feature type="region of interest" description="Disordered" evidence="1">
    <location>
        <begin position="1"/>
        <end position="88"/>
    </location>
</feature>
<evidence type="ECO:0000313" key="3">
    <source>
        <dbReference type="Proteomes" id="UP000324222"/>
    </source>
</evidence>
<evidence type="ECO:0000256" key="1">
    <source>
        <dbReference type="SAM" id="MobiDB-lite"/>
    </source>
</evidence>
<keyword evidence="3" id="KW-1185">Reference proteome</keyword>
<sequence length="134" mass="14209">MTLAGRDPEGSTCGPLHAQRPAARDRRLGRPNAVHAARPLLRAAGPERIPSGALNTLNCEASGQARERPNVASGPRGARRGGVLGGHSGRVSQAVGVIAKLRHKKQLSGIVTVPRHPQPDRRCSNVTLKINDFK</sequence>
<proteinExistence type="predicted"/>
<gene>
    <name evidence="2" type="ORF">E2C01_018073</name>
</gene>
<accession>A0A5B7DU57</accession>
<comment type="caution">
    <text evidence="2">The sequence shown here is derived from an EMBL/GenBank/DDBJ whole genome shotgun (WGS) entry which is preliminary data.</text>
</comment>
<dbReference type="Proteomes" id="UP000324222">
    <property type="component" value="Unassembled WGS sequence"/>
</dbReference>
<dbReference type="AlphaFoldDB" id="A0A5B7DU57"/>
<protein>
    <submittedName>
        <fullName evidence="2">Uncharacterized protein</fullName>
    </submittedName>
</protein>
<name>A0A5B7DU57_PORTR</name>